<dbReference type="InterPro" id="IPR022672">
    <property type="entry name" value="Hexokinase_N"/>
</dbReference>
<dbReference type="Pfam" id="PF03727">
    <property type="entry name" value="Hexokinase_2"/>
    <property type="match status" value="1"/>
</dbReference>
<gene>
    <name evidence="9" type="ORF">K431DRAFT_322161</name>
</gene>
<keyword evidence="3 6" id="KW-0547">Nucleotide-binding</keyword>
<dbReference type="GO" id="GO:0004340">
    <property type="term" value="F:glucokinase activity"/>
    <property type="evidence" value="ECO:0007669"/>
    <property type="project" value="TreeGrafter"/>
</dbReference>
<dbReference type="InterPro" id="IPR001312">
    <property type="entry name" value="Hexokinase"/>
</dbReference>
<dbReference type="GO" id="GO:0006096">
    <property type="term" value="P:glycolytic process"/>
    <property type="evidence" value="ECO:0007669"/>
    <property type="project" value="UniProtKB-KW"/>
</dbReference>
<feature type="domain" description="Hexokinase C-terminal" evidence="8">
    <location>
        <begin position="250"/>
        <end position="501"/>
    </location>
</feature>
<keyword evidence="5 6" id="KW-0067">ATP-binding</keyword>
<evidence type="ECO:0000256" key="4">
    <source>
        <dbReference type="ARBA" id="ARBA00022777"/>
    </source>
</evidence>
<dbReference type="GO" id="GO:0019158">
    <property type="term" value="F:mannokinase activity"/>
    <property type="evidence" value="ECO:0007669"/>
    <property type="project" value="TreeGrafter"/>
</dbReference>
<dbReference type="InterPro" id="IPR022673">
    <property type="entry name" value="Hexokinase_C"/>
</dbReference>
<evidence type="ECO:0000259" key="8">
    <source>
        <dbReference type="Pfam" id="PF03727"/>
    </source>
</evidence>
<dbReference type="GO" id="GO:0001678">
    <property type="term" value="P:intracellular glucose homeostasis"/>
    <property type="evidence" value="ECO:0007669"/>
    <property type="project" value="InterPro"/>
</dbReference>
<evidence type="ECO:0000256" key="1">
    <source>
        <dbReference type="ARBA" id="ARBA00009225"/>
    </source>
</evidence>
<comment type="caution">
    <text evidence="9">The sequence shown here is derived from an EMBL/GenBank/DDBJ whole genome shotgun (WGS) entry which is preliminary data.</text>
</comment>
<dbReference type="PANTHER" id="PTHR19443">
    <property type="entry name" value="HEXOKINASE"/>
    <property type="match status" value="1"/>
</dbReference>
<keyword evidence="2 6" id="KW-0808">Transferase</keyword>
<protein>
    <recommendedName>
        <fullName evidence="6">Phosphotransferase</fullName>
        <ecNumber evidence="6">2.7.1.-</ecNumber>
    </recommendedName>
</protein>
<reference evidence="9" key="1">
    <citation type="journal article" date="2020" name="Stud. Mycol.">
        <title>101 Dothideomycetes genomes: a test case for predicting lifestyles and emergence of pathogens.</title>
        <authorList>
            <person name="Haridas S."/>
            <person name="Albert R."/>
            <person name="Binder M."/>
            <person name="Bloem J."/>
            <person name="Labutti K."/>
            <person name="Salamov A."/>
            <person name="Andreopoulos B."/>
            <person name="Baker S."/>
            <person name="Barry K."/>
            <person name="Bills G."/>
            <person name="Bluhm B."/>
            <person name="Cannon C."/>
            <person name="Castanera R."/>
            <person name="Culley D."/>
            <person name="Daum C."/>
            <person name="Ezra D."/>
            <person name="Gonzalez J."/>
            <person name="Henrissat B."/>
            <person name="Kuo A."/>
            <person name="Liang C."/>
            <person name="Lipzen A."/>
            <person name="Lutzoni F."/>
            <person name="Magnuson J."/>
            <person name="Mondo S."/>
            <person name="Nolan M."/>
            <person name="Ohm R."/>
            <person name="Pangilinan J."/>
            <person name="Park H.-J."/>
            <person name="Ramirez L."/>
            <person name="Alfaro M."/>
            <person name="Sun H."/>
            <person name="Tritt A."/>
            <person name="Yoshinaga Y."/>
            <person name="Zwiers L.-H."/>
            <person name="Turgeon B."/>
            <person name="Goodwin S."/>
            <person name="Spatafora J."/>
            <person name="Crous P."/>
            <person name="Grigoriev I."/>
        </authorList>
    </citation>
    <scope>NUCLEOTIDE SEQUENCE</scope>
    <source>
        <strain evidence="9">CBS 116435</strain>
    </source>
</reference>
<dbReference type="Pfam" id="PF00349">
    <property type="entry name" value="Hexokinase_1"/>
    <property type="match status" value="1"/>
</dbReference>
<dbReference type="GO" id="GO:0005739">
    <property type="term" value="C:mitochondrion"/>
    <property type="evidence" value="ECO:0007669"/>
    <property type="project" value="TreeGrafter"/>
</dbReference>
<dbReference type="SUPFAM" id="SSF53067">
    <property type="entry name" value="Actin-like ATPase domain"/>
    <property type="match status" value="2"/>
</dbReference>
<dbReference type="PANTHER" id="PTHR19443:SF24">
    <property type="entry name" value="PHOSPHOTRANSFERASE"/>
    <property type="match status" value="1"/>
</dbReference>
<keyword evidence="6" id="KW-0324">Glycolysis</keyword>
<dbReference type="EC" id="2.7.1.-" evidence="6"/>
<sequence>MVLMLSPVVPVAPQPPHACDRKRKRARDVVERVSEKSMDELAREVRSSFEAPLELRSLLAMSTLLERQYQDKLQRSNISMLPSYQHILPTGLERGDCLALDVGGSTFRIALIRLLGKTNGEEGLQTKSIRSFAIDKSIRDLKGQQFFDWMADRIAEMLDDYYLNIDGATITTLPMGLTWSFPVEQTSPKSGRILTMGKGFYATQGVEGQDLSELIMKSCRRKGLKVEMQAIINDSAATLLSQAYRDPSTRMSLILGTGTNAAVYLPVSALAHDKFGSRPQSWHEAAKYVLVNTELSMFGKHVLQTTRWDEELNRKHVLPDFQPLEYMVTGRYLAEIVRLILVEAINTIGLFDGQMPERLYIPYAFDTKILAGFESDSSPSLANACTAFMQAHPLRRPPTHTELQFIRTICQAVSRRAAAYLATALHALWRLRTDLEQIQPGESGSVTIACNGTIVEKYPEFRVCCQRYLDELCVLSGASAGSVALEMAPESSILGAAVAVCCNE</sequence>
<dbReference type="GO" id="GO:0005829">
    <property type="term" value="C:cytosol"/>
    <property type="evidence" value="ECO:0007669"/>
    <property type="project" value="TreeGrafter"/>
</dbReference>
<name>A0A9P4UKA8_9PEZI</name>
<evidence type="ECO:0000256" key="6">
    <source>
        <dbReference type="RuleBase" id="RU362007"/>
    </source>
</evidence>
<dbReference type="Proteomes" id="UP000799441">
    <property type="component" value="Unassembled WGS sequence"/>
</dbReference>
<evidence type="ECO:0000256" key="2">
    <source>
        <dbReference type="ARBA" id="ARBA00022679"/>
    </source>
</evidence>
<dbReference type="GO" id="GO:0006006">
    <property type="term" value="P:glucose metabolic process"/>
    <property type="evidence" value="ECO:0007669"/>
    <property type="project" value="TreeGrafter"/>
</dbReference>
<feature type="domain" description="Hexokinase N-terminal" evidence="7">
    <location>
        <begin position="56"/>
        <end position="244"/>
    </location>
</feature>
<dbReference type="InterPro" id="IPR043129">
    <property type="entry name" value="ATPase_NBD"/>
</dbReference>
<accession>A0A9P4UKA8</accession>
<dbReference type="AlphaFoldDB" id="A0A9P4UKA8"/>
<dbReference type="GO" id="GO:0006013">
    <property type="term" value="P:mannose metabolic process"/>
    <property type="evidence" value="ECO:0007669"/>
    <property type="project" value="TreeGrafter"/>
</dbReference>
<dbReference type="PRINTS" id="PR00475">
    <property type="entry name" value="HEXOKINASE"/>
</dbReference>
<dbReference type="GO" id="GO:0005524">
    <property type="term" value="F:ATP binding"/>
    <property type="evidence" value="ECO:0007669"/>
    <property type="project" value="UniProtKB-UniRule"/>
</dbReference>
<dbReference type="OrthoDB" id="419537at2759"/>
<dbReference type="GO" id="GO:0005536">
    <property type="term" value="F:D-glucose binding"/>
    <property type="evidence" value="ECO:0007669"/>
    <property type="project" value="InterPro"/>
</dbReference>
<evidence type="ECO:0000259" key="7">
    <source>
        <dbReference type="Pfam" id="PF00349"/>
    </source>
</evidence>
<keyword evidence="4 6" id="KW-0418">Kinase</keyword>
<proteinExistence type="inferred from homology"/>
<organism evidence="9 10">
    <name type="scientific">Polychaeton citri CBS 116435</name>
    <dbReference type="NCBI Taxonomy" id="1314669"/>
    <lineage>
        <taxon>Eukaryota</taxon>
        <taxon>Fungi</taxon>
        <taxon>Dikarya</taxon>
        <taxon>Ascomycota</taxon>
        <taxon>Pezizomycotina</taxon>
        <taxon>Dothideomycetes</taxon>
        <taxon>Dothideomycetidae</taxon>
        <taxon>Capnodiales</taxon>
        <taxon>Capnodiaceae</taxon>
        <taxon>Polychaeton</taxon>
    </lineage>
</organism>
<keyword evidence="10" id="KW-1185">Reference proteome</keyword>
<evidence type="ECO:0000313" key="10">
    <source>
        <dbReference type="Proteomes" id="UP000799441"/>
    </source>
</evidence>
<dbReference type="EMBL" id="MU003819">
    <property type="protein sequence ID" value="KAF2718842.1"/>
    <property type="molecule type" value="Genomic_DNA"/>
</dbReference>
<dbReference type="PROSITE" id="PS51748">
    <property type="entry name" value="HEXOKINASE_2"/>
    <property type="match status" value="1"/>
</dbReference>
<comment type="similarity">
    <text evidence="1 6">Belongs to the hexokinase family.</text>
</comment>
<evidence type="ECO:0000256" key="5">
    <source>
        <dbReference type="ARBA" id="ARBA00022840"/>
    </source>
</evidence>
<evidence type="ECO:0000256" key="3">
    <source>
        <dbReference type="ARBA" id="ARBA00022741"/>
    </source>
</evidence>
<dbReference type="Gene3D" id="3.40.367.20">
    <property type="match status" value="1"/>
</dbReference>
<dbReference type="GO" id="GO:0008865">
    <property type="term" value="F:fructokinase activity"/>
    <property type="evidence" value="ECO:0007669"/>
    <property type="project" value="TreeGrafter"/>
</dbReference>
<dbReference type="Gene3D" id="3.30.420.40">
    <property type="match status" value="1"/>
</dbReference>
<evidence type="ECO:0000313" key="9">
    <source>
        <dbReference type="EMBL" id="KAF2718842.1"/>
    </source>
</evidence>